<proteinExistence type="predicted"/>
<reference evidence="3 4" key="1">
    <citation type="submission" date="2019-02" db="EMBL/GenBank/DDBJ databases">
        <title>Deep-cultivation of Planctomycetes and their phenomic and genomic characterization uncovers novel biology.</title>
        <authorList>
            <person name="Wiegand S."/>
            <person name="Jogler M."/>
            <person name="Boedeker C."/>
            <person name="Pinto D."/>
            <person name="Vollmers J."/>
            <person name="Rivas-Marin E."/>
            <person name="Kohn T."/>
            <person name="Peeters S.H."/>
            <person name="Heuer A."/>
            <person name="Rast P."/>
            <person name="Oberbeckmann S."/>
            <person name="Bunk B."/>
            <person name="Jeske O."/>
            <person name="Meyerdierks A."/>
            <person name="Storesund J.E."/>
            <person name="Kallscheuer N."/>
            <person name="Luecker S."/>
            <person name="Lage O.M."/>
            <person name="Pohl T."/>
            <person name="Merkel B.J."/>
            <person name="Hornburger P."/>
            <person name="Mueller R.-W."/>
            <person name="Bruemmer F."/>
            <person name="Labrenz M."/>
            <person name="Spormann A.M."/>
            <person name="Op Den Camp H."/>
            <person name="Overmann J."/>
            <person name="Amann R."/>
            <person name="Jetten M.S.M."/>
            <person name="Mascher T."/>
            <person name="Medema M.H."/>
            <person name="Devos D.P."/>
            <person name="Kaster A.-K."/>
            <person name="Ovreas L."/>
            <person name="Rohde M."/>
            <person name="Galperin M.Y."/>
            <person name="Jogler C."/>
        </authorList>
    </citation>
    <scope>NUCLEOTIDE SEQUENCE [LARGE SCALE GENOMIC DNA]</scope>
    <source>
        <strain evidence="3 4">Pla123a</strain>
    </source>
</reference>
<protein>
    <recommendedName>
        <fullName evidence="2">PDZ domain-containing protein</fullName>
    </recommendedName>
</protein>
<evidence type="ECO:0000259" key="2">
    <source>
        <dbReference type="PROSITE" id="PS50106"/>
    </source>
</evidence>
<comment type="caution">
    <text evidence="3">The sequence shown here is derived from an EMBL/GenBank/DDBJ whole genome shotgun (WGS) entry which is preliminary data.</text>
</comment>
<dbReference type="OrthoDB" id="3521766at2"/>
<feature type="chain" id="PRO_5022741121" description="PDZ domain-containing protein" evidence="1">
    <location>
        <begin position="24"/>
        <end position="251"/>
    </location>
</feature>
<dbReference type="InterPro" id="IPR001478">
    <property type="entry name" value="PDZ"/>
</dbReference>
<dbReference type="EMBL" id="SJPO01000006">
    <property type="protein sequence ID" value="TWT76149.1"/>
    <property type="molecule type" value="Genomic_DNA"/>
</dbReference>
<dbReference type="RefSeq" id="WP_146588137.1">
    <property type="nucleotide sequence ID" value="NZ_SJPO01000006.1"/>
</dbReference>
<dbReference type="AlphaFoldDB" id="A0A5C5YMT3"/>
<keyword evidence="1" id="KW-0732">Signal</keyword>
<dbReference type="SUPFAM" id="SSF50156">
    <property type="entry name" value="PDZ domain-like"/>
    <property type="match status" value="1"/>
</dbReference>
<sequence precursor="true">MSRTFLLLIVAVVAAPAADTATAQLPFNIAPAGPIDINQLKQDTLSQVLPAAAQLPAAALGAKVGGLPADPVMLSWGLKTDAMPELYHRLPELQQRGGIYISHVEPASPAARAGLVKGLVVLEINGEPVDESRSLGFLQQPTELTLLTSKGPQRVTVQPRVRLHNYGPGTMHPHLGNSLRNVNVGRRIGGWNATPGSAVAVSMVNGAYAIEASVPTADGQQKVQLSGTREEVETQLAKLPATVADAIRSQM</sequence>
<accession>A0A5C5YMT3</accession>
<keyword evidence="4" id="KW-1185">Reference proteome</keyword>
<dbReference type="SMART" id="SM00228">
    <property type="entry name" value="PDZ"/>
    <property type="match status" value="1"/>
</dbReference>
<evidence type="ECO:0000313" key="3">
    <source>
        <dbReference type="EMBL" id="TWT76149.1"/>
    </source>
</evidence>
<name>A0A5C5YMT3_9BACT</name>
<feature type="domain" description="PDZ" evidence="2">
    <location>
        <begin position="98"/>
        <end position="129"/>
    </location>
</feature>
<dbReference type="Proteomes" id="UP000318478">
    <property type="component" value="Unassembled WGS sequence"/>
</dbReference>
<dbReference type="Pfam" id="PF17820">
    <property type="entry name" value="PDZ_6"/>
    <property type="match status" value="1"/>
</dbReference>
<dbReference type="InterPro" id="IPR041489">
    <property type="entry name" value="PDZ_6"/>
</dbReference>
<dbReference type="InterPro" id="IPR036034">
    <property type="entry name" value="PDZ_sf"/>
</dbReference>
<dbReference type="PROSITE" id="PS50106">
    <property type="entry name" value="PDZ"/>
    <property type="match status" value="1"/>
</dbReference>
<evidence type="ECO:0000313" key="4">
    <source>
        <dbReference type="Proteomes" id="UP000318478"/>
    </source>
</evidence>
<evidence type="ECO:0000256" key="1">
    <source>
        <dbReference type="SAM" id="SignalP"/>
    </source>
</evidence>
<feature type="signal peptide" evidence="1">
    <location>
        <begin position="1"/>
        <end position="23"/>
    </location>
</feature>
<gene>
    <name evidence="3" type="ORF">Pla123a_29380</name>
</gene>
<organism evidence="3 4">
    <name type="scientific">Posidoniimonas polymericola</name>
    <dbReference type="NCBI Taxonomy" id="2528002"/>
    <lineage>
        <taxon>Bacteria</taxon>
        <taxon>Pseudomonadati</taxon>
        <taxon>Planctomycetota</taxon>
        <taxon>Planctomycetia</taxon>
        <taxon>Pirellulales</taxon>
        <taxon>Lacipirellulaceae</taxon>
        <taxon>Posidoniimonas</taxon>
    </lineage>
</organism>
<dbReference type="Gene3D" id="2.30.42.10">
    <property type="match status" value="1"/>
</dbReference>